<protein>
    <recommendedName>
        <fullName evidence="3">Secreted protein</fullName>
    </recommendedName>
</protein>
<proteinExistence type="predicted"/>
<dbReference type="RefSeq" id="WP_085051577.1">
    <property type="nucleotide sequence ID" value="NZ_LNQR01000033.1"/>
</dbReference>
<accession>A0ABR5SI89</accession>
<organism evidence="1 2">
    <name type="scientific">Candidatus Magnetominusculus xianensis</name>
    <dbReference type="NCBI Taxonomy" id="1748249"/>
    <lineage>
        <taxon>Bacteria</taxon>
        <taxon>Pseudomonadati</taxon>
        <taxon>Nitrospirota</taxon>
        <taxon>Nitrospiria</taxon>
        <taxon>Nitrospirales</taxon>
        <taxon>Nitrospiraceae</taxon>
        <taxon>Candidatus Magnetominusculus</taxon>
    </lineage>
</organism>
<keyword evidence="2" id="KW-1185">Reference proteome</keyword>
<dbReference type="EMBL" id="LNQR01000033">
    <property type="protein sequence ID" value="KWT91013.1"/>
    <property type="molecule type" value="Genomic_DNA"/>
</dbReference>
<dbReference type="Proteomes" id="UP000060487">
    <property type="component" value="Unassembled WGS sequence"/>
</dbReference>
<evidence type="ECO:0008006" key="3">
    <source>
        <dbReference type="Google" id="ProtNLM"/>
    </source>
</evidence>
<comment type="caution">
    <text evidence="1">The sequence shown here is derived from an EMBL/GenBank/DDBJ whole genome shotgun (WGS) entry which is preliminary data.</text>
</comment>
<gene>
    <name evidence="1" type="ORF">ASN18_0960</name>
</gene>
<evidence type="ECO:0000313" key="1">
    <source>
        <dbReference type="EMBL" id="KWT91013.1"/>
    </source>
</evidence>
<reference evidence="1 2" key="1">
    <citation type="submission" date="2015-11" db="EMBL/GenBank/DDBJ databases">
        <authorList>
            <person name="Lin W."/>
        </authorList>
    </citation>
    <scope>NUCLEOTIDE SEQUENCE [LARGE SCALE GENOMIC DNA]</scope>
    <source>
        <strain evidence="1 2">HCH-1</strain>
    </source>
</reference>
<sequence length="162" mass="18506">MTLIIRNKLAVSAVVILLVAGITCTGFADECEYTYYYISKANRKNYETERVRIIEMSVNDAYIYDLPSLPSSWVYDISNSEDSVGISSSMTATSKSDNHTIKFKDLENFVILRRPKSKDGRIRIWLTIVYMTKRSGTSVMVYYSDDNEVTVQKIDKCLPEIP</sequence>
<name>A0ABR5SI89_9BACT</name>
<evidence type="ECO:0000313" key="2">
    <source>
        <dbReference type="Proteomes" id="UP000060487"/>
    </source>
</evidence>